<dbReference type="Proteomes" id="UP000807115">
    <property type="component" value="Chromosome 2"/>
</dbReference>
<comment type="caution">
    <text evidence="1">The sequence shown here is derived from an EMBL/GenBank/DDBJ whole genome shotgun (WGS) entry which is preliminary data.</text>
</comment>
<dbReference type="AlphaFoldDB" id="A0A921RKA1"/>
<gene>
    <name evidence="1" type="ORF">BDA96_02G017100</name>
</gene>
<protein>
    <recommendedName>
        <fullName evidence="3">FBD domain-containing protein</fullName>
    </recommendedName>
</protein>
<reference evidence="1" key="2">
    <citation type="submission" date="2020-10" db="EMBL/GenBank/DDBJ databases">
        <authorList>
            <person name="Cooper E.A."/>
            <person name="Brenton Z.W."/>
            <person name="Flinn B.S."/>
            <person name="Jenkins J."/>
            <person name="Shu S."/>
            <person name="Flowers D."/>
            <person name="Luo F."/>
            <person name="Wang Y."/>
            <person name="Xia P."/>
            <person name="Barry K."/>
            <person name="Daum C."/>
            <person name="Lipzen A."/>
            <person name="Yoshinaga Y."/>
            <person name="Schmutz J."/>
            <person name="Saski C."/>
            <person name="Vermerris W."/>
            <person name="Kresovich S."/>
        </authorList>
    </citation>
    <scope>NUCLEOTIDE SEQUENCE</scope>
</reference>
<dbReference type="EMBL" id="CM027681">
    <property type="protein sequence ID" value="KAG0541444.1"/>
    <property type="molecule type" value="Genomic_DNA"/>
</dbReference>
<evidence type="ECO:0000313" key="1">
    <source>
        <dbReference type="EMBL" id="KAG0541444.1"/>
    </source>
</evidence>
<reference evidence="1" key="1">
    <citation type="journal article" date="2019" name="BMC Genomics">
        <title>A new reference genome for Sorghum bicolor reveals high levels of sequence similarity between sweet and grain genotypes: implications for the genetics of sugar metabolism.</title>
        <authorList>
            <person name="Cooper E.A."/>
            <person name="Brenton Z.W."/>
            <person name="Flinn B.S."/>
            <person name="Jenkins J."/>
            <person name="Shu S."/>
            <person name="Flowers D."/>
            <person name="Luo F."/>
            <person name="Wang Y."/>
            <person name="Xia P."/>
            <person name="Barry K."/>
            <person name="Daum C."/>
            <person name="Lipzen A."/>
            <person name="Yoshinaga Y."/>
            <person name="Schmutz J."/>
            <person name="Saski C."/>
            <person name="Vermerris W."/>
            <person name="Kresovich S."/>
        </authorList>
    </citation>
    <scope>NUCLEOTIDE SEQUENCE</scope>
</reference>
<sequence length="390" mass="43961">MPALSRLNKWTSNRTRGGFFEMPCFENAAEIILNLGFLRVQMPSGGVFVQLTVLVLERVWFCRPCNLGAAVSSPRCPRLQVLRVCNTRGLFSLDINSESLLELELNNIVALYSLSIEAAVLKKLTVMNCFCRIDKNFATISAPQLVFLSWGNPLGQQKFLSLGQMPHLQSIGEFSYLVYTDQSSKIVYTDQGPIGIPDNSAFMELLQRFKFKAIESLALALIYTSDLENCQYMMEDMKVFPDPAILYLSVLAHGHSFGASSFHVFRRCLGIKRLVLVLLDNAVSSEAQTDDPCPPDCVCDEQNNWKTEELLLINLQEIEIQLLGGFEHEVSFVKRLLNWATALNKVTVTLSSSTTENDAKELFQMFKSLSKPEVCIKLMYHNHKEVLYAT</sequence>
<accession>A0A921RKA1</accession>
<dbReference type="PANTHER" id="PTHR34709:SF74">
    <property type="entry name" value="F-BOX DOMAIN-CONTAINING PROTEIN"/>
    <property type="match status" value="1"/>
</dbReference>
<proteinExistence type="predicted"/>
<evidence type="ECO:0008006" key="3">
    <source>
        <dbReference type="Google" id="ProtNLM"/>
    </source>
</evidence>
<name>A0A921RKA1_SORBI</name>
<dbReference type="PANTHER" id="PTHR34709">
    <property type="entry name" value="OS10G0396666 PROTEIN"/>
    <property type="match status" value="1"/>
</dbReference>
<organism evidence="1 2">
    <name type="scientific">Sorghum bicolor</name>
    <name type="common">Sorghum</name>
    <name type="synonym">Sorghum vulgare</name>
    <dbReference type="NCBI Taxonomy" id="4558"/>
    <lineage>
        <taxon>Eukaryota</taxon>
        <taxon>Viridiplantae</taxon>
        <taxon>Streptophyta</taxon>
        <taxon>Embryophyta</taxon>
        <taxon>Tracheophyta</taxon>
        <taxon>Spermatophyta</taxon>
        <taxon>Magnoliopsida</taxon>
        <taxon>Liliopsida</taxon>
        <taxon>Poales</taxon>
        <taxon>Poaceae</taxon>
        <taxon>PACMAD clade</taxon>
        <taxon>Panicoideae</taxon>
        <taxon>Andropogonodae</taxon>
        <taxon>Andropogoneae</taxon>
        <taxon>Sorghinae</taxon>
        <taxon>Sorghum</taxon>
    </lineage>
</organism>
<evidence type="ECO:0000313" key="2">
    <source>
        <dbReference type="Proteomes" id="UP000807115"/>
    </source>
</evidence>
<dbReference type="InterPro" id="IPR055312">
    <property type="entry name" value="FBL15-like"/>
</dbReference>